<reference evidence="2" key="1">
    <citation type="submission" date="2018-03" db="EMBL/GenBank/DDBJ databases">
        <authorList>
            <person name="Guldener U."/>
        </authorList>
    </citation>
    <scope>NUCLEOTIDE SEQUENCE</scope>
</reference>
<dbReference type="EMBL" id="ONZQ02000008">
    <property type="protein sequence ID" value="SPO03287.1"/>
    <property type="molecule type" value="Genomic_DNA"/>
</dbReference>
<feature type="region of interest" description="Disordered" evidence="1">
    <location>
        <begin position="1"/>
        <end position="117"/>
    </location>
</feature>
<evidence type="ECO:0000313" key="3">
    <source>
        <dbReference type="Proteomes" id="UP001187682"/>
    </source>
</evidence>
<accession>A0AAE8SWS0</accession>
<evidence type="ECO:0000313" key="2">
    <source>
        <dbReference type="EMBL" id="SPO03287.1"/>
    </source>
</evidence>
<name>A0AAE8SWS0_9PEZI</name>
<keyword evidence="3" id="KW-1185">Reference proteome</keyword>
<feature type="compositionally biased region" description="Basic residues" evidence="1">
    <location>
        <begin position="73"/>
        <end position="96"/>
    </location>
</feature>
<sequence>MDEARDHSADHEYGAAPLTMRKRPKHSPLPETSPPGPAAESTTTPLPAHAQEMAPIPGGDASQQIPPDTISPSRKRAKSPSSARGKRASKKARRRAKAAEAKEEEEERHIVDPVRAALTWQEDEITVYDPDDADDDGTGMDGVGFLAPPAAARATAQKKIRQLAEYRRMVQREARAGRNQRRRGAAAANADGGNGRVTRVRFLEPEPTITFG</sequence>
<feature type="compositionally biased region" description="Basic and acidic residues" evidence="1">
    <location>
        <begin position="97"/>
        <end position="112"/>
    </location>
</feature>
<dbReference type="Proteomes" id="UP001187682">
    <property type="component" value="Unassembled WGS sequence"/>
</dbReference>
<proteinExistence type="predicted"/>
<protein>
    <submittedName>
        <fullName evidence="2">Uncharacterized protein</fullName>
    </submittedName>
</protein>
<comment type="caution">
    <text evidence="2">The sequence shown here is derived from an EMBL/GenBank/DDBJ whole genome shotgun (WGS) entry which is preliminary data.</text>
</comment>
<organism evidence="2 3">
    <name type="scientific">Cephalotrichum gorgonifer</name>
    <dbReference type="NCBI Taxonomy" id="2041049"/>
    <lineage>
        <taxon>Eukaryota</taxon>
        <taxon>Fungi</taxon>
        <taxon>Dikarya</taxon>
        <taxon>Ascomycota</taxon>
        <taxon>Pezizomycotina</taxon>
        <taxon>Sordariomycetes</taxon>
        <taxon>Hypocreomycetidae</taxon>
        <taxon>Microascales</taxon>
        <taxon>Microascaceae</taxon>
        <taxon>Cephalotrichum</taxon>
    </lineage>
</organism>
<gene>
    <name evidence="2" type="ORF">DNG_05969</name>
</gene>
<evidence type="ECO:0000256" key="1">
    <source>
        <dbReference type="SAM" id="MobiDB-lite"/>
    </source>
</evidence>
<dbReference type="AlphaFoldDB" id="A0AAE8SWS0"/>
<feature type="region of interest" description="Disordered" evidence="1">
    <location>
        <begin position="172"/>
        <end position="212"/>
    </location>
</feature>
<feature type="compositionally biased region" description="Basic and acidic residues" evidence="1">
    <location>
        <begin position="1"/>
        <end position="13"/>
    </location>
</feature>